<proteinExistence type="predicted"/>
<evidence type="ECO:0000313" key="2">
    <source>
        <dbReference type="Proteomes" id="UP000823928"/>
    </source>
</evidence>
<organism evidence="1 2">
    <name type="scientific">Candidatus Scatousia excrementigallinarum</name>
    <dbReference type="NCBI Taxonomy" id="2840935"/>
    <lineage>
        <taxon>Bacteria</taxon>
        <taxon>Candidatus Scatousia</taxon>
    </lineage>
</organism>
<gene>
    <name evidence="1" type="ORF">IAC10_01055</name>
</gene>
<dbReference type="Proteomes" id="UP000823928">
    <property type="component" value="Unassembled WGS sequence"/>
</dbReference>
<name>A0A9D1EWU3_9BACT</name>
<sequence>MKTNRICWPSSRGLINSCTTYLTKNGSVKIIREPIEQGVILKRINQDNNGIIKKVITYISKNGKQQKFVHTA</sequence>
<evidence type="ECO:0000313" key="1">
    <source>
        <dbReference type="EMBL" id="HIS35206.1"/>
    </source>
</evidence>
<accession>A0A9D1EWU3</accession>
<protein>
    <submittedName>
        <fullName evidence="1">Uncharacterized protein</fullName>
    </submittedName>
</protein>
<reference evidence="1" key="1">
    <citation type="submission" date="2020-10" db="EMBL/GenBank/DDBJ databases">
        <authorList>
            <person name="Gilroy R."/>
        </authorList>
    </citation>
    <scope>NUCLEOTIDE SEQUENCE</scope>
    <source>
        <strain evidence="1">6276</strain>
    </source>
</reference>
<dbReference type="AlphaFoldDB" id="A0A9D1EWU3"/>
<reference evidence="1" key="2">
    <citation type="journal article" date="2021" name="PeerJ">
        <title>Extensive microbial diversity within the chicken gut microbiome revealed by metagenomics and culture.</title>
        <authorList>
            <person name="Gilroy R."/>
            <person name="Ravi A."/>
            <person name="Getino M."/>
            <person name="Pursley I."/>
            <person name="Horton D.L."/>
            <person name="Alikhan N.F."/>
            <person name="Baker D."/>
            <person name="Gharbi K."/>
            <person name="Hall N."/>
            <person name="Watson M."/>
            <person name="Adriaenssens E.M."/>
            <person name="Foster-Nyarko E."/>
            <person name="Jarju S."/>
            <person name="Secka A."/>
            <person name="Antonio M."/>
            <person name="Oren A."/>
            <person name="Chaudhuri R.R."/>
            <person name="La Ragione R."/>
            <person name="Hildebrand F."/>
            <person name="Pallen M.J."/>
        </authorList>
    </citation>
    <scope>NUCLEOTIDE SEQUENCE</scope>
    <source>
        <strain evidence="1">6276</strain>
    </source>
</reference>
<dbReference type="EMBL" id="DVIU01000023">
    <property type="protein sequence ID" value="HIS35206.1"/>
    <property type="molecule type" value="Genomic_DNA"/>
</dbReference>
<comment type="caution">
    <text evidence="1">The sequence shown here is derived from an EMBL/GenBank/DDBJ whole genome shotgun (WGS) entry which is preliminary data.</text>
</comment>